<evidence type="ECO:0000313" key="8">
    <source>
        <dbReference type="Proteomes" id="UP000194127"/>
    </source>
</evidence>
<keyword evidence="5 6" id="KW-0456">Lyase</keyword>
<dbReference type="OrthoDB" id="6486656at2759"/>
<dbReference type="GO" id="GO:0046872">
    <property type="term" value="F:metal ion binding"/>
    <property type="evidence" value="ECO:0007669"/>
    <property type="project" value="UniProtKB-KW"/>
</dbReference>
<evidence type="ECO:0000256" key="5">
    <source>
        <dbReference type="ARBA" id="ARBA00023239"/>
    </source>
</evidence>
<dbReference type="PANTHER" id="PTHR35201:SF4">
    <property type="entry name" value="BETA-PINACENE SYNTHASE-RELATED"/>
    <property type="match status" value="1"/>
</dbReference>
<dbReference type="SUPFAM" id="SSF48576">
    <property type="entry name" value="Terpenoid synthases"/>
    <property type="match status" value="1"/>
</dbReference>
<dbReference type="EC" id="4.2.3.-" evidence="6"/>
<dbReference type="InterPro" id="IPR008949">
    <property type="entry name" value="Isoprenoid_synthase_dom_sf"/>
</dbReference>
<dbReference type="GeneID" id="36329623"/>
<organism evidence="7 8">
    <name type="scientific">Postia placenta MAD-698-R-SB12</name>
    <dbReference type="NCBI Taxonomy" id="670580"/>
    <lineage>
        <taxon>Eukaryota</taxon>
        <taxon>Fungi</taxon>
        <taxon>Dikarya</taxon>
        <taxon>Basidiomycota</taxon>
        <taxon>Agaricomycotina</taxon>
        <taxon>Agaricomycetes</taxon>
        <taxon>Polyporales</taxon>
        <taxon>Adustoporiaceae</taxon>
        <taxon>Rhodonia</taxon>
    </lineage>
</organism>
<dbReference type="InterPro" id="IPR032675">
    <property type="entry name" value="LRR_dom_sf"/>
</dbReference>
<dbReference type="Gene3D" id="1.10.600.10">
    <property type="entry name" value="Farnesyl Diphosphate Synthase"/>
    <property type="match status" value="1"/>
</dbReference>
<accession>A0A1X6N7L8</accession>
<proteinExistence type="inferred from homology"/>
<evidence type="ECO:0000256" key="4">
    <source>
        <dbReference type="ARBA" id="ARBA00022842"/>
    </source>
</evidence>
<dbReference type="PANTHER" id="PTHR35201">
    <property type="entry name" value="TERPENE SYNTHASE"/>
    <property type="match status" value="1"/>
</dbReference>
<comment type="cofactor">
    <cofactor evidence="1 6">
        <name>Mg(2+)</name>
        <dbReference type="ChEBI" id="CHEBI:18420"/>
    </cofactor>
</comment>
<keyword evidence="4 6" id="KW-0460">Magnesium</keyword>
<dbReference type="AlphaFoldDB" id="A0A1X6N7L8"/>
<name>A0A1X6N7L8_9APHY</name>
<evidence type="ECO:0000313" key="7">
    <source>
        <dbReference type="EMBL" id="OSX64628.1"/>
    </source>
</evidence>
<dbReference type="InterPro" id="IPR034686">
    <property type="entry name" value="Terpene_cyclase-like_2"/>
</dbReference>
<gene>
    <name evidence="7" type="ORF">POSPLADRAFT_1136345</name>
</gene>
<dbReference type="GO" id="GO:0008299">
    <property type="term" value="P:isoprenoid biosynthetic process"/>
    <property type="evidence" value="ECO:0007669"/>
    <property type="project" value="UniProtKB-ARBA"/>
</dbReference>
<evidence type="ECO:0000256" key="6">
    <source>
        <dbReference type="RuleBase" id="RU366034"/>
    </source>
</evidence>
<dbReference type="Proteomes" id="UP000194127">
    <property type="component" value="Unassembled WGS sequence"/>
</dbReference>
<dbReference type="GO" id="GO:0010333">
    <property type="term" value="F:terpene synthase activity"/>
    <property type="evidence" value="ECO:0007669"/>
    <property type="project" value="InterPro"/>
</dbReference>
<dbReference type="RefSeq" id="XP_024341422.1">
    <property type="nucleotide sequence ID" value="XM_024484674.1"/>
</dbReference>
<dbReference type="Pfam" id="PF19086">
    <property type="entry name" value="Terpene_syn_C_2"/>
    <property type="match status" value="1"/>
</dbReference>
<evidence type="ECO:0000256" key="1">
    <source>
        <dbReference type="ARBA" id="ARBA00001946"/>
    </source>
</evidence>
<keyword evidence="8" id="KW-1185">Reference proteome</keyword>
<comment type="similarity">
    <text evidence="2 6">Belongs to the terpene synthase family.</text>
</comment>
<reference evidence="7 8" key="1">
    <citation type="submission" date="2017-04" db="EMBL/GenBank/DDBJ databases">
        <title>Genome Sequence of the Model Brown-Rot Fungus Postia placenta SB12.</title>
        <authorList>
            <consortium name="DOE Joint Genome Institute"/>
            <person name="Gaskell J."/>
            <person name="Kersten P."/>
            <person name="Larrondo L.F."/>
            <person name="Canessa P."/>
            <person name="Martinez D."/>
            <person name="Hibbett D."/>
            <person name="Schmoll M."/>
            <person name="Kubicek C.P."/>
            <person name="Martinez A.T."/>
            <person name="Yadav J."/>
            <person name="Master E."/>
            <person name="Magnuson J.K."/>
            <person name="James T."/>
            <person name="Yaver D."/>
            <person name="Berka R."/>
            <person name="Labutti K."/>
            <person name="Lipzen A."/>
            <person name="Aerts A."/>
            <person name="Barry K."/>
            <person name="Henrissat B."/>
            <person name="Blanchette R."/>
            <person name="Grigoriev I."/>
            <person name="Cullen D."/>
        </authorList>
    </citation>
    <scope>NUCLEOTIDE SEQUENCE [LARGE SCALE GENOMIC DNA]</scope>
    <source>
        <strain evidence="7 8">MAD-698-R-SB12</strain>
    </source>
</reference>
<keyword evidence="3 6" id="KW-0479">Metal-binding</keyword>
<sequence length="647" mass="73144">MPAQPKMIYLPETMANWPWPRYINPHYEEVKAESDAWFKGFKPFTKQSQIAFDKGDLGTLASLAYPWGSKEHLRTGCALMNVFFVIDEYTDVESASIVRDMVDMVTDAINNTHKARPEGECRLGEITRQFWERAIKTATPSSQKHFIEAFTDWLNSVVGQATDRDNNHIRTIDSYLKIRRENAGARPAYFPAELGLNLPDDAFYHPVVTELKQATGDGKYNILTVVMHQFNIDLEAAMAWVASYHKGVENKFLDGMRKLPSFGPAVDRELQEYVLALAIFPRANDCWSFESGRYFGTKGLQVQKTRYVPLLPKGQPRAEKESATGASGCSLLALNDDVLLAIVSFLSQEDALKLSCTARGIRSIAMRQVNPKLRKLSMSMSQGDLDPMDVFEGLTHLSNLQILAISDASPRGEGRRPESQRSRIPVVPSIKRLDLIYCRDVSGLRLSPVRLSFTIGTCTPSFWETLLGNLPRLRALEVRLIDLRLEDLGEVTLIQWTMFQENMLRFLRPARIACLKIQTNTITCSVNKTSLRIAMEPERLHSLPRLVAESIPSMELFAVGLYLQPNPYLTYWTRIRVNGDNQRVVEAIDSTVELLFYSILAIVRYVRIPFNADIVHSEAYNVGRFHVALNRPGRVLRHGEAPNATAT</sequence>
<dbReference type="Gene3D" id="3.80.10.10">
    <property type="entry name" value="Ribonuclease Inhibitor"/>
    <property type="match status" value="1"/>
</dbReference>
<evidence type="ECO:0000256" key="2">
    <source>
        <dbReference type="ARBA" id="ARBA00006333"/>
    </source>
</evidence>
<dbReference type="SUPFAM" id="SSF52047">
    <property type="entry name" value="RNI-like"/>
    <property type="match status" value="1"/>
</dbReference>
<protein>
    <recommendedName>
        <fullName evidence="6">Terpene synthase</fullName>
        <ecNumber evidence="6">4.2.3.-</ecNumber>
    </recommendedName>
</protein>
<dbReference type="EMBL" id="KZ110593">
    <property type="protein sequence ID" value="OSX64628.1"/>
    <property type="molecule type" value="Genomic_DNA"/>
</dbReference>
<evidence type="ECO:0000256" key="3">
    <source>
        <dbReference type="ARBA" id="ARBA00022723"/>
    </source>
</evidence>